<evidence type="ECO:0000259" key="5">
    <source>
        <dbReference type="PROSITE" id="PS51192"/>
    </source>
</evidence>
<dbReference type="Gene3D" id="3.40.50.300">
    <property type="entry name" value="P-loop containing nucleotide triphosphate hydrolases"/>
    <property type="match status" value="2"/>
</dbReference>
<keyword evidence="4" id="KW-0067">ATP-binding</keyword>
<evidence type="ECO:0000256" key="3">
    <source>
        <dbReference type="ARBA" id="ARBA00022806"/>
    </source>
</evidence>
<dbReference type="PIRSF" id="PIRSF005496">
    <property type="entry name" value="ATP_hel_hrpB"/>
    <property type="match status" value="1"/>
</dbReference>
<keyword evidence="8" id="KW-1185">Reference proteome</keyword>
<dbReference type="Pfam" id="PF24473">
    <property type="entry name" value="CON_HrpB"/>
    <property type="match status" value="1"/>
</dbReference>
<evidence type="ECO:0000313" key="8">
    <source>
        <dbReference type="Proteomes" id="UP000327424"/>
    </source>
</evidence>
<dbReference type="InterPro" id="IPR011545">
    <property type="entry name" value="DEAD/DEAH_box_helicase_dom"/>
</dbReference>
<evidence type="ECO:0000256" key="1">
    <source>
        <dbReference type="ARBA" id="ARBA00022741"/>
    </source>
</evidence>
<proteinExistence type="predicted"/>
<dbReference type="GO" id="GO:0016787">
    <property type="term" value="F:hydrolase activity"/>
    <property type="evidence" value="ECO:0007669"/>
    <property type="project" value="UniProtKB-KW"/>
</dbReference>
<dbReference type="SMART" id="SM00490">
    <property type="entry name" value="HELICc"/>
    <property type="match status" value="1"/>
</dbReference>
<dbReference type="Pfam" id="PF08482">
    <property type="entry name" value="HrpB_C"/>
    <property type="match status" value="1"/>
</dbReference>
<dbReference type="PANTHER" id="PTHR43519:SF1">
    <property type="entry name" value="ATP-DEPENDENT RNA HELICASE HRPB"/>
    <property type="match status" value="1"/>
</dbReference>
<feature type="domain" description="Helicase C-terminal" evidence="6">
    <location>
        <begin position="212"/>
        <end position="373"/>
    </location>
</feature>
<keyword evidence="1" id="KW-0547">Nucleotide-binding</keyword>
<dbReference type="KEGG" id="mmaa:FR932_00760"/>
<evidence type="ECO:0000313" key="7">
    <source>
        <dbReference type="EMBL" id="QFI36453.1"/>
    </source>
</evidence>
<dbReference type="OrthoDB" id="9805617at2"/>
<dbReference type="InterPro" id="IPR056329">
    <property type="entry name" value="CON_HrpB"/>
</dbReference>
<sequence>MAALPITSVLADLFTALTSSNQVILQAPPGAGKSTLLPLKLLQEKIFNGRILMLEPRRLAARNIATYMAAQLQQKVGEDVGYRMRGDTKISKTTRLEVVTEGILTRMIQQDPELSDYDLIIFDEFHERSLNADIGLAFALEVQQGLRDDLKLLVMSATLDSTGLQKLLPDAQLLTAEGRCFPVTYSYHPMSLQRSTVKQALSGAIAATVKLALQQQAGNILVFLPGVSEIKRCQQQLQEVVNSQLHVLPLFGQLTQQQQQVAINPLAAGQRKIVLATNIAETSLTIEGISVVIDSGLERKVSFSPRSGVSRLQTKRISQASATQRAGRAGRLQVGHCYRLWREEDHSRLEAQIEPEILAADLTSTCLELKVWGVNSFAELALLDQPAQANVDYAESLLTDLGALESGSCSQHGQALAAFGMSPRLAHMLLKAQTWEAELPGVSWLACRLIALLEGSERLPLDLDFALQQMATGQFKQAQRQAQQWAQRFSFIKNSSQGSGMKSSGMNSSDTNAYTGLLLALAYPDRIALRRDNTGRGQAGHGSDVLYMLSNGLGVKLMNDASLTSAELMVVADLSLTEQGADAMVYNACAIDLTELQTWLPQLFSQQAFVQWDLKAQKLIAEQRQCLGKLVLSRKVLTDITPAQKQTAVLAGIRKAGLSVLPWNEQNKALLTRLRCAHQWLPELGFVDYSETALVDDLENWLLPYLTGVTGPAQMKKIPLTEALLSRLEWALQQRLDKELPTHFTVPTGSKIKLRYNDNNAPSLPVRIQEMFGQANKPAVANGRVPIVIELLSPAQRPLQITQDLLGFWRGSYNEVKKEMKGRYPKHYWPDNPLEAMPTRRVKKHM</sequence>
<dbReference type="InterPro" id="IPR049614">
    <property type="entry name" value="HrpB_DEXH"/>
</dbReference>
<dbReference type="PROSITE" id="PS51192">
    <property type="entry name" value="HELICASE_ATP_BIND_1"/>
    <property type="match status" value="1"/>
</dbReference>
<dbReference type="InterPro" id="IPR013689">
    <property type="entry name" value="RNA_helicase_ATP-dep_HrpB_C"/>
</dbReference>
<dbReference type="Pfam" id="PF00271">
    <property type="entry name" value="Helicase_C"/>
    <property type="match status" value="1"/>
</dbReference>
<evidence type="ECO:0000256" key="2">
    <source>
        <dbReference type="ARBA" id="ARBA00022801"/>
    </source>
</evidence>
<dbReference type="Pfam" id="PF00270">
    <property type="entry name" value="DEAD"/>
    <property type="match status" value="1"/>
</dbReference>
<feature type="domain" description="Helicase ATP-binding" evidence="5">
    <location>
        <begin position="14"/>
        <end position="177"/>
    </location>
</feature>
<dbReference type="FunFam" id="3.40.50.300:FF:002125">
    <property type="entry name" value="ATP-dependent helicase HrpB"/>
    <property type="match status" value="1"/>
</dbReference>
<organism evidence="7 8">
    <name type="scientific">Moritella marina ATCC 15381</name>
    <dbReference type="NCBI Taxonomy" id="1202962"/>
    <lineage>
        <taxon>Bacteria</taxon>
        <taxon>Pseudomonadati</taxon>
        <taxon>Pseudomonadota</taxon>
        <taxon>Gammaproteobacteria</taxon>
        <taxon>Alteromonadales</taxon>
        <taxon>Moritellaceae</taxon>
        <taxon>Moritella</taxon>
    </lineage>
</organism>
<dbReference type="CDD" id="cd18791">
    <property type="entry name" value="SF2_C_RHA"/>
    <property type="match status" value="1"/>
</dbReference>
<keyword evidence="2" id="KW-0378">Hydrolase</keyword>
<dbReference type="NCBIfam" id="TIGR01970">
    <property type="entry name" value="DEAH_box_HrpB"/>
    <property type="match status" value="1"/>
</dbReference>
<dbReference type="Proteomes" id="UP000327424">
    <property type="component" value="Chromosome"/>
</dbReference>
<dbReference type="EMBL" id="CP044399">
    <property type="protein sequence ID" value="QFI36453.1"/>
    <property type="molecule type" value="Genomic_DNA"/>
</dbReference>
<dbReference type="GO" id="GO:0004386">
    <property type="term" value="F:helicase activity"/>
    <property type="evidence" value="ECO:0007669"/>
    <property type="project" value="UniProtKB-KW"/>
</dbReference>
<dbReference type="InterPro" id="IPR014001">
    <property type="entry name" value="Helicase_ATP-bd"/>
</dbReference>
<accession>A0A5J6WEU0</accession>
<dbReference type="RefSeq" id="WP_019440754.1">
    <property type="nucleotide sequence ID" value="NZ_ALOE01000011.1"/>
</dbReference>
<dbReference type="GO" id="GO:0005524">
    <property type="term" value="F:ATP binding"/>
    <property type="evidence" value="ECO:0007669"/>
    <property type="project" value="UniProtKB-KW"/>
</dbReference>
<dbReference type="CDD" id="cd17990">
    <property type="entry name" value="DEXHc_HrpB"/>
    <property type="match status" value="1"/>
</dbReference>
<reference evidence="7 8" key="1">
    <citation type="submission" date="2019-09" db="EMBL/GenBank/DDBJ databases">
        <title>Hybrid Assembly of the complete Genome of the Deep-Sea Bacterium Moritella marina from long Nanopore and Illumina reads.</title>
        <authorList>
            <person name="Magin S."/>
            <person name="Georgoulis A."/>
            <person name="Papadimitriou K."/>
            <person name="Iliakis G."/>
            <person name="Vorgias C.E."/>
        </authorList>
    </citation>
    <scope>NUCLEOTIDE SEQUENCE [LARGE SCALE GENOMIC DNA]</scope>
    <source>
        <strain evidence="7 8">MP-1</strain>
    </source>
</reference>
<keyword evidence="3 7" id="KW-0347">Helicase</keyword>
<dbReference type="Gene3D" id="1.20.120.1080">
    <property type="match status" value="1"/>
</dbReference>
<dbReference type="PANTHER" id="PTHR43519">
    <property type="entry name" value="ATP-DEPENDENT RNA HELICASE HRPB"/>
    <property type="match status" value="1"/>
</dbReference>
<evidence type="ECO:0000256" key="4">
    <source>
        <dbReference type="ARBA" id="ARBA00022840"/>
    </source>
</evidence>
<dbReference type="InterPro" id="IPR010225">
    <property type="entry name" value="HrpB"/>
</dbReference>
<dbReference type="PROSITE" id="PS51194">
    <property type="entry name" value="HELICASE_CTER"/>
    <property type="match status" value="1"/>
</dbReference>
<dbReference type="SUPFAM" id="SSF52540">
    <property type="entry name" value="P-loop containing nucleoside triphosphate hydrolases"/>
    <property type="match status" value="1"/>
</dbReference>
<gene>
    <name evidence="7" type="primary">hrpB</name>
    <name evidence="7" type="ORF">FR932_00760</name>
</gene>
<protein>
    <submittedName>
        <fullName evidence="7">ATP-dependent helicase HrpB</fullName>
    </submittedName>
</protein>
<name>A0A5J6WEU0_MORMI</name>
<evidence type="ECO:0000259" key="6">
    <source>
        <dbReference type="PROSITE" id="PS51194"/>
    </source>
</evidence>
<dbReference type="InterPro" id="IPR027417">
    <property type="entry name" value="P-loop_NTPase"/>
</dbReference>
<dbReference type="GO" id="GO:0003676">
    <property type="term" value="F:nucleic acid binding"/>
    <property type="evidence" value="ECO:0007669"/>
    <property type="project" value="InterPro"/>
</dbReference>
<dbReference type="AlphaFoldDB" id="A0A5J6WEU0"/>
<dbReference type="InterPro" id="IPR001650">
    <property type="entry name" value="Helicase_C-like"/>
</dbReference>
<dbReference type="SMART" id="SM00487">
    <property type="entry name" value="DEXDc"/>
    <property type="match status" value="1"/>
</dbReference>